<dbReference type="EMBL" id="BARW01038288">
    <property type="protein sequence ID" value="GAJ21725.1"/>
    <property type="molecule type" value="Genomic_DNA"/>
</dbReference>
<dbReference type="AlphaFoldDB" id="X1W1C7"/>
<name>X1W1C7_9ZZZZ</name>
<reference evidence="1" key="1">
    <citation type="journal article" date="2014" name="Front. Microbiol.">
        <title>High frequency of phylogenetically diverse reductive dehalogenase-homologous genes in deep subseafloor sedimentary metagenomes.</title>
        <authorList>
            <person name="Kawai M."/>
            <person name="Futagami T."/>
            <person name="Toyoda A."/>
            <person name="Takaki Y."/>
            <person name="Nishi S."/>
            <person name="Hori S."/>
            <person name="Arai W."/>
            <person name="Tsubouchi T."/>
            <person name="Morono Y."/>
            <person name="Uchiyama I."/>
            <person name="Ito T."/>
            <person name="Fujiyama A."/>
            <person name="Inagaki F."/>
            <person name="Takami H."/>
        </authorList>
    </citation>
    <scope>NUCLEOTIDE SEQUENCE</scope>
    <source>
        <strain evidence="1">Expedition CK06-06</strain>
    </source>
</reference>
<gene>
    <name evidence="1" type="ORF">S12H4_58814</name>
</gene>
<feature type="non-terminal residue" evidence="1">
    <location>
        <position position="1"/>
    </location>
</feature>
<comment type="caution">
    <text evidence="1">The sequence shown here is derived from an EMBL/GenBank/DDBJ whole genome shotgun (WGS) entry which is preliminary data.</text>
</comment>
<sequence>CIATENVLIETYIIEYKMADSLSLKIVNKNKIVKGTIKHKLMVEIILLLKLKLRKKI</sequence>
<evidence type="ECO:0000313" key="1">
    <source>
        <dbReference type="EMBL" id="GAJ21725.1"/>
    </source>
</evidence>
<proteinExistence type="predicted"/>
<organism evidence="1">
    <name type="scientific">marine sediment metagenome</name>
    <dbReference type="NCBI Taxonomy" id="412755"/>
    <lineage>
        <taxon>unclassified sequences</taxon>
        <taxon>metagenomes</taxon>
        <taxon>ecological metagenomes</taxon>
    </lineage>
</organism>
<protein>
    <submittedName>
        <fullName evidence="1">Uncharacterized protein</fullName>
    </submittedName>
</protein>
<accession>X1W1C7</accession>